<reference evidence="2" key="1">
    <citation type="submission" date="2017-04" db="EMBL/GenBank/DDBJ databases">
        <title>Function of individual gut microbiota members based on whole genome sequencing of pure cultures obtained from chicken caecum.</title>
        <authorList>
            <person name="Medvecky M."/>
            <person name="Cejkova D."/>
            <person name="Polansky O."/>
            <person name="Karasova D."/>
            <person name="Kubasova T."/>
            <person name="Cizek A."/>
            <person name="Rychlik I."/>
        </authorList>
    </citation>
    <scope>NUCLEOTIDE SEQUENCE [LARGE SCALE GENOMIC DNA]</scope>
    <source>
        <strain evidence="2">An5</strain>
    </source>
</reference>
<name>A0A1Y3XM36_9ACTN</name>
<evidence type="ECO:0000313" key="2">
    <source>
        <dbReference type="Proteomes" id="UP000195781"/>
    </source>
</evidence>
<sequence length="332" mass="35979">MNATACTPAPITRRLALAILGMAAALFALLSLSACSSTPDLQAFEDAFAEQEADLLEGVALDDYVNPSDYGFSFDLSEPETEDGVTTTNGTVTVANDSFQTIYDVKGTYQDDTFTFSVDEGPTTPIAGVDFDDEHDFNGAESELTGDDTCEVTTTETIDTWFATLTFNRTYHYKFENDGVGQYWAFTGEDVNSSDIQYKDGALDGSYSYSSDSMSEGSFTTFQISDFNADDGTFTVSYANKYASGTAQCTLETIELDEDSLEQAQDDGTAVADAYQFHFVGDSPEDRDVTIEGYLSQDDNSIVSNSWLPSSGFEVMGYTQVVYGTVSGTLVK</sequence>
<evidence type="ECO:0000313" key="1">
    <source>
        <dbReference type="EMBL" id="OUN86584.1"/>
    </source>
</evidence>
<dbReference type="Proteomes" id="UP000195781">
    <property type="component" value="Unassembled WGS sequence"/>
</dbReference>
<dbReference type="AlphaFoldDB" id="A0A1Y3XM36"/>
<dbReference type="EMBL" id="NFIE01000020">
    <property type="protein sequence ID" value="OUN86584.1"/>
    <property type="molecule type" value="Genomic_DNA"/>
</dbReference>
<accession>A0A1Y3XM36</accession>
<keyword evidence="2" id="KW-1185">Reference proteome</keyword>
<comment type="caution">
    <text evidence="1">The sequence shown here is derived from an EMBL/GenBank/DDBJ whole genome shotgun (WGS) entry which is preliminary data.</text>
</comment>
<dbReference type="RefSeq" id="WP_019240074.1">
    <property type="nucleotide sequence ID" value="NZ_CABKRW010000025.1"/>
</dbReference>
<protein>
    <submittedName>
        <fullName evidence="1">Uncharacterized protein</fullName>
    </submittedName>
</protein>
<organism evidence="1 2">
    <name type="scientific">[Collinsella] massiliensis</name>
    <dbReference type="NCBI Taxonomy" id="1232426"/>
    <lineage>
        <taxon>Bacteria</taxon>
        <taxon>Bacillati</taxon>
        <taxon>Actinomycetota</taxon>
        <taxon>Coriobacteriia</taxon>
        <taxon>Coriobacteriales</taxon>
        <taxon>Coriobacteriaceae</taxon>
        <taxon>Enorma</taxon>
    </lineage>
</organism>
<dbReference type="OrthoDB" id="9940321at2"/>
<gene>
    <name evidence="1" type="ORF">B5G02_08520</name>
</gene>
<proteinExistence type="predicted"/>